<evidence type="ECO:0000313" key="2">
    <source>
        <dbReference type="EMBL" id="CAH0992736.1"/>
    </source>
</evidence>
<dbReference type="Pfam" id="PF01882">
    <property type="entry name" value="DUF58"/>
    <property type="match status" value="1"/>
</dbReference>
<name>A0ABM9AHR0_9GAMM</name>
<dbReference type="PANTHER" id="PTHR33608">
    <property type="entry name" value="BLL2464 PROTEIN"/>
    <property type="match status" value="1"/>
</dbReference>
<protein>
    <recommendedName>
        <fullName evidence="1">DUF58 domain-containing protein</fullName>
    </recommendedName>
</protein>
<dbReference type="RefSeq" id="WP_237445413.1">
    <property type="nucleotide sequence ID" value="NZ_CAKLPX010000003.1"/>
</dbReference>
<dbReference type="InterPro" id="IPR002881">
    <property type="entry name" value="DUF58"/>
</dbReference>
<sequence length="317" mass="35973">MKQPVYQPQGVSLQWQQLAELRFVARQLELTPNHRHLSQLTGAYRTRLRGRGIDFAEVRSYQPGDDVRHIDWRVTARSNQPHTKIFTEERDRNVIVFCDQRSNMAFGSSQCFKSVMAAAVASLISWSALAGNDKIGGMIAGNTIHSYKPKRGQKGLLRGLQWMAQCNQDLLSDATSAPQSLAHCFAELNQISKPGSSIYIISDFHDLDSAAFQQLHRISKHCELHAIQTLDPMEKQLPNQGRFRITDGQNHATLAADKHLQQRYSADYDHQQEQLKQQLASIHTPLIEIFTNQEPLAVLQYYFAIKSLGVKVKRGRL</sequence>
<dbReference type="EMBL" id="CAKLPX010000003">
    <property type="protein sequence ID" value="CAH0992736.1"/>
    <property type="molecule type" value="Genomic_DNA"/>
</dbReference>
<evidence type="ECO:0000259" key="1">
    <source>
        <dbReference type="Pfam" id="PF01882"/>
    </source>
</evidence>
<proteinExistence type="predicted"/>
<keyword evidence="3" id="KW-1185">Reference proteome</keyword>
<feature type="domain" description="DUF58" evidence="1">
    <location>
        <begin position="57"/>
        <end position="272"/>
    </location>
</feature>
<dbReference type="Proteomes" id="UP000838100">
    <property type="component" value="Unassembled WGS sequence"/>
</dbReference>
<evidence type="ECO:0000313" key="3">
    <source>
        <dbReference type="Proteomes" id="UP000838100"/>
    </source>
</evidence>
<organism evidence="2 3">
    <name type="scientific">Sinobacterium norvegicum</name>
    <dbReference type="NCBI Taxonomy" id="1641715"/>
    <lineage>
        <taxon>Bacteria</taxon>
        <taxon>Pseudomonadati</taxon>
        <taxon>Pseudomonadota</taxon>
        <taxon>Gammaproteobacteria</taxon>
        <taxon>Cellvibrionales</taxon>
        <taxon>Spongiibacteraceae</taxon>
        <taxon>Sinobacterium</taxon>
    </lineage>
</organism>
<comment type="caution">
    <text evidence="2">The sequence shown here is derived from an EMBL/GenBank/DDBJ whole genome shotgun (WGS) entry which is preliminary data.</text>
</comment>
<gene>
    <name evidence="2" type="ORF">SIN8267_02872</name>
</gene>
<accession>A0ABM9AHR0</accession>
<dbReference type="PANTHER" id="PTHR33608:SF12">
    <property type="entry name" value="DUF58 DOMAIN-CONTAINING PROTEIN"/>
    <property type="match status" value="1"/>
</dbReference>
<reference evidence="2" key="1">
    <citation type="submission" date="2021-12" db="EMBL/GenBank/DDBJ databases">
        <authorList>
            <person name="Rodrigo-Torres L."/>
            <person name="Arahal R. D."/>
            <person name="Lucena T."/>
        </authorList>
    </citation>
    <scope>NUCLEOTIDE SEQUENCE</scope>
    <source>
        <strain evidence="2">CECT 8267</strain>
    </source>
</reference>